<sequence>MPAERQHHFAIVKRSDLDTYTDDDKLGQGGFGTVFKVKHKQWGMKAIKVLKDAQQISEDEKKKLLNEAEKMAKLQHENILRILGVIMEPGMYAILFEYIANGSLDSFLKKRQVPLPIIVKFVYKTILGMNYLHTNVPTICHRDLRAANLLVTDAFDIKIADFGLSQWKTYTQRHSTRLSAELNKFGSFTHTSPERWRNLQGPPEKYHDVYAFGITLWEIGSNGKQPYQGRNAFEVTRMVTGGERPNMVSITNNFPEFLCDMMMASWSPNPETRPTFEALKNFIEKGMTEYMTEDAQHIATVQLLQEMGRHIQPQQSQSVAQQQNQQQVQQNYQEQAARAGNAPVPEFLDYMVASGDQQLPRGGLRTDGAAKGLHGGSTKRQPEEQDESLIGSNQRPPISGQQRGILEPGDVATRSLTPKEAIQWDGISPQPRQQVRNQPPQPYVPTNDLVVHDEVNNSKPLPQENENPREIFLQPRDVRGAAPESTPMSLNSPGGATNTGNHGIRARPENTIKNMEAAALRVTGGMHYDIGLATLPENMDVEDGVQNGGARPKSNLPRNVRRDAPDVEMREDNSNKYKSMQETQPEPELGPFGVKLEPRHTRGTPVDDLPDYVDEDMEDDSIHKEKEEAKKKSQRSGGERNPDIVHKHKSGAETRIYNAGGAGNIQIGNNNFMVVGNPDGVVDLNVGDIMRDVQSTVSGALNSSGIDIHSGNINIQGTNINLGGRKPPKVIKGTITKSQRKITNNDIDICARHTGKYWKKLGRELGYSDGQLDNFEHDNSQSMYEMIYQMLRDWRSKKSGQATAGLLAKTLNAVQKADVALKIPKDPNEK</sequence>
<dbReference type="Proteomes" id="UP000749559">
    <property type="component" value="Unassembled WGS sequence"/>
</dbReference>
<dbReference type="OrthoDB" id="4062651at2759"/>
<dbReference type="InterPro" id="IPR000488">
    <property type="entry name" value="Death_dom"/>
</dbReference>
<feature type="compositionally biased region" description="Low complexity" evidence="4">
    <location>
        <begin position="312"/>
        <end position="336"/>
    </location>
</feature>
<organism evidence="5 6">
    <name type="scientific">Owenia fusiformis</name>
    <name type="common">Polychaete worm</name>
    <dbReference type="NCBI Taxonomy" id="6347"/>
    <lineage>
        <taxon>Eukaryota</taxon>
        <taxon>Metazoa</taxon>
        <taxon>Spiralia</taxon>
        <taxon>Lophotrochozoa</taxon>
        <taxon>Annelida</taxon>
        <taxon>Polychaeta</taxon>
        <taxon>Sedentaria</taxon>
        <taxon>Canalipalpata</taxon>
        <taxon>Sabellida</taxon>
        <taxon>Oweniida</taxon>
        <taxon>Oweniidae</taxon>
        <taxon>Owenia</taxon>
    </lineage>
</organism>
<dbReference type="Pfam" id="PF07714">
    <property type="entry name" value="PK_Tyr_Ser-Thr"/>
    <property type="match status" value="1"/>
</dbReference>
<dbReference type="GO" id="GO:0005524">
    <property type="term" value="F:ATP binding"/>
    <property type="evidence" value="ECO:0007669"/>
    <property type="project" value="UniProtKB-KW"/>
</dbReference>
<comment type="caution">
    <text evidence="5">The sequence shown here is derived from an EMBL/GenBank/DDBJ whole genome shotgun (WGS) entry which is preliminary data.</text>
</comment>
<keyword evidence="2" id="KW-0067">ATP-binding</keyword>
<dbReference type="SUPFAM" id="SSF47986">
    <property type="entry name" value="DEATH domain"/>
    <property type="match status" value="1"/>
</dbReference>
<dbReference type="InterPro" id="IPR008266">
    <property type="entry name" value="Tyr_kinase_AS"/>
</dbReference>
<dbReference type="CDD" id="cd01670">
    <property type="entry name" value="Death"/>
    <property type="match status" value="1"/>
</dbReference>
<feature type="region of interest" description="Disordered" evidence="4">
    <location>
        <begin position="480"/>
        <end position="506"/>
    </location>
</feature>
<gene>
    <name evidence="5" type="ORF">OFUS_LOCUS6470</name>
</gene>
<dbReference type="InterPro" id="IPR050198">
    <property type="entry name" value="Non-receptor_tyrosine_kinases"/>
</dbReference>
<evidence type="ECO:0000256" key="1">
    <source>
        <dbReference type="ARBA" id="ARBA00022741"/>
    </source>
</evidence>
<keyword evidence="1" id="KW-0547">Nucleotide-binding</keyword>
<dbReference type="EMBL" id="CAIIXF020000003">
    <property type="protein sequence ID" value="CAH1779691.1"/>
    <property type="molecule type" value="Genomic_DNA"/>
</dbReference>
<feature type="compositionally biased region" description="Polar residues" evidence="4">
    <location>
        <begin position="486"/>
        <end position="501"/>
    </location>
</feature>
<dbReference type="PROSITE" id="PS50011">
    <property type="entry name" value="PROTEIN_KINASE_DOM"/>
    <property type="match status" value="1"/>
</dbReference>
<feature type="region of interest" description="Disordered" evidence="4">
    <location>
        <begin position="541"/>
        <end position="651"/>
    </location>
</feature>
<feature type="coiled-coil region" evidence="3">
    <location>
        <begin position="47"/>
        <end position="77"/>
    </location>
</feature>
<feature type="compositionally biased region" description="Polar residues" evidence="4">
    <location>
        <begin position="390"/>
        <end position="402"/>
    </location>
</feature>
<dbReference type="PROSITE" id="PS50017">
    <property type="entry name" value="DEATH_DOMAIN"/>
    <property type="match status" value="1"/>
</dbReference>
<feature type="region of interest" description="Disordered" evidence="4">
    <location>
        <begin position="424"/>
        <end position="447"/>
    </location>
</feature>
<feature type="region of interest" description="Disordered" evidence="4">
    <location>
        <begin position="358"/>
        <end position="405"/>
    </location>
</feature>
<dbReference type="Gene3D" id="1.10.510.10">
    <property type="entry name" value="Transferase(Phosphotransferase) domain 1"/>
    <property type="match status" value="1"/>
</dbReference>
<dbReference type="SMART" id="SM00005">
    <property type="entry name" value="DEATH"/>
    <property type="match status" value="1"/>
</dbReference>
<reference evidence="5" key="1">
    <citation type="submission" date="2022-03" db="EMBL/GenBank/DDBJ databases">
        <authorList>
            <person name="Martin C."/>
        </authorList>
    </citation>
    <scope>NUCLEOTIDE SEQUENCE</scope>
</reference>
<keyword evidence="6" id="KW-1185">Reference proteome</keyword>
<dbReference type="GO" id="GO:0007165">
    <property type="term" value="P:signal transduction"/>
    <property type="evidence" value="ECO:0007669"/>
    <property type="project" value="InterPro"/>
</dbReference>
<accession>A0A8J1TWT0</accession>
<dbReference type="SUPFAM" id="SSF56112">
    <property type="entry name" value="Protein kinase-like (PK-like)"/>
    <property type="match status" value="1"/>
</dbReference>
<dbReference type="GO" id="GO:0004713">
    <property type="term" value="F:protein tyrosine kinase activity"/>
    <property type="evidence" value="ECO:0007669"/>
    <property type="project" value="InterPro"/>
</dbReference>
<dbReference type="InterPro" id="IPR011009">
    <property type="entry name" value="Kinase-like_dom_sf"/>
</dbReference>
<dbReference type="PRINTS" id="PR00109">
    <property type="entry name" value="TYRKINASE"/>
</dbReference>
<dbReference type="InterPro" id="IPR020635">
    <property type="entry name" value="Tyr_kinase_cat_dom"/>
</dbReference>
<evidence type="ECO:0000313" key="6">
    <source>
        <dbReference type="Proteomes" id="UP000749559"/>
    </source>
</evidence>
<feature type="compositionally biased region" description="Low complexity" evidence="4">
    <location>
        <begin position="429"/>
        <end position="438"/>
    </location>
</feature>
<dbReference type="PANTHER" id="PTHR24418">
    <property type="entry name" value="TYROSINE-PROTEIN KINASE"/>
    <property type="match status" value="1"/>
</dbReference>
<feature type="compositionally biased region" description="Basic and acidic residues" evidence="4">
    <location>
        <begin position="620"/>
        <end position="645"/>
    </location>
</feature>
<keyword evidence="3" id="KW-0175">Coiled coil</keyword>
<dbReference type="InterPro" id="IPR000719">
    <property type="entry name" value="Prot_kinase_dom"/>
</dbReference>
<protein>
    <submittedName>
        <fullName evidence="5">Uncharacterized protein</fullName>
    </submittedName>
</protein>
<dbReference type="Gene3D" id="1.10.533.10">
    <property type="entry name" value="Death Domain, Fas"/>
    <property type="match status" value="1"/>
</dbReference>
<dbReference type="GO" id="GO:0031349">
    <property type="term" value="P:positive regulation of defense response"/>
    <property type="evidence" value="ECO:0007669"/>
    <property type="project" value="UniProtKB-ARBA"/>
</dbReference>
<dbReference type="Pfam" id="PF00531">
    <property type="entry name" value="Death"/>
    <property type="match status" value="1"/>
</dbReference>
<dbReference type="AlphaFoldDB" id="A0A8J1TWT0"/>
<evidence type="ECO:0000256" key="3">
    <source>
        <dbReference type="SAM" id="Coils"/>
    </source>
</evidence>
<evidence type="ECO:0000256" key="4">
    <source>
        <dbReference type="SAM" id="MobiDB-lite"/>
    </source>
</evidence>
<feature type="compositionally biased region" description="Acidic residues" evidence="4">
    <location>
        <begin position="608"/>
        <end position="619"/>
    </location>
</feature>
<dbReference type="PROSITE" id="PS00109">
    <property type="entry name" value="PROTEIN_KINASE_TYR"/>
    <property type="match status" value="1"/>
</dbReference>
<feature type="compositionally biased region" description="Basic and acidic residues" evidence="4">
    <location>
        <begin position="560"/>
        <end position="575"/>
    </location>
</feature>
<name>A0A8J1TWT0_OWEFU</name>
<proteinExistence type="predicted"/>
<evidence type="ECO:0000313" key="5">
    <source>
        <dbReference type="EMBL" id="CAH1779691.1"/>
    </source>
</evidence>
<evidence type="ECO:0000256" key="2">
    <source>
        <dbReference type="ARBA" id="ARBA00022840"/>
    </source>
</evidence>
<dbReference type="InterPro" id="IPR011029">
    <property type="entry name" value="DEATH-like_dom_sf"/>
</dbReference>
<dbReference type="InterPro" id="IPR001245">
    <property type="entry name" value="Ser-Thr/Tyr_kinase_cat_dom"/>
</dbReference>
<dbReference type="GO" id="GO:1902533">
    <property type="term" value="P:positive regulation of intracellular signal transduction"/>
    <property type="evidence" value="ECO:0007669"/>
    <property type="project" value="UniProtKB-ARBA"/>
</dbReference>
<feature type="region of interest" description="Disordered" evidence="4">
    <location>
        <begin position="312"/>
        <end position="338"/>
    </location>
</feature>
<dbReference type="SMART" id="SM00219">
    <property type="entry name" value="TyrKc"/>
    <property type="match status" value="1"/>
</dbReference>